<sequence>MVSKQAGATPAAKAVHRACDECRQRKLACSKNPNGCDRCKRENIVCHYSEQKPMGRPRKRQFVDLQRLGLEQNHAGEEPELVSSFVNSLDYTDGTSATPSFAAGQPLISSSLDGPFDGPVATALDSPGPWPLVDQTILHGPPINFENIDLGSANTANLFPMDPAFQLPPTQPTPPSIDDEGPTPAGTSPCSCLSSIYLSLAALQQLPSDIATALRTVRRAAAVAAQTIWCPQCGAIQVTTPIPLIESFQNTMLLGTLLPIVAHGYQRLLDMVDEEANAAIAARQTKTFSLYDYGGLCGREINPQDAFPCAERDFLYNTINMPPVQWRTTVRALLRVDIYGHETPGFKHKGLKDLVGEMEYRQRVRHELIDAAEAAGTLDPRLLGHGFRPKPGKTCSDSDTPQCLQMIKMAKHAIDELLIA</sequence>
<dbReference type="HOGENOM" id="CLU_026660_3_0_1"/>
<dbReference type="GO" id="GO:0008270">
    <property type="term" value="F:zinc ion binding"/>
    <property type="evidence" value="ECO:0007669"/>
    <property type="project" value="InterPro"/>
</dbReference>
<dbReference type="SMART" id="SM00066">
    <property type="entry name" value="GAL4"/>
    <property type="match status" value="1"/>
</dbReference>
<dbReference type="InterPro" id="IPR050797">
    <property type="entry name" value="Carb_Metab_Trans_Reg"/>
</dbReference>
<proteinExistence type="predicted"/>
<organism evidence="4 5">
    <name type="scientific">Oidiodendron maius (strain Zn)</name>
    <dbReference type="NCBI Taxonomy" id="913774"/>
    <lineage>
        <taxon>Eukaryota</taxon>
        <taxon>Fungi</taxon>
        <taxon>Dikarya</taxon>
        <taxon>Ascomycota</taxon>
        <taxon>Pezizomycotina</taxon>
        <taxon>Leotiomycetes</taxon>
        <taxon>Leotiomycetes incertae sedis</taxon>
        <taxon>Myxotrichaceae</taxon>
        <taxon>Oidiodendron</taxon>
    </lineage>
</organism>
<dbReference type="EMBL" id="KN832875">
    <property type="protein sequence ID" value="KIN01987.1"/>
    <property type="molecule type" value="Genomic_DNA"/>
</dbReference>
<dbReference type="OrthoDB" id="3498215at2759"/>
<dbReference type="PROSITE" id="PS00463">
    <property type="entry name" value="ZN2_CY6_FUNGAL_1"/>
    <property type="match status" value="1"/>
</dbReference>
<gene>
    <name evidence="4" type="ORF">OIDMADRAFT_28114</name>
</gene>
<keyword evidence="5" id="KW-1185">Reference proteome</keyword>
<feature type="region of interest" description="Disordered" evidence="2">
    <location>
        <begin position="165"/>
        <end position="185"/>
    </location>
</feature>
<dbReference type="GO" id="GO:0005634">
    <property type="term" value="C:nucleus"/>
    <property type="evidence" value="ECO:0007669"/>
    <property type="project" value="TreeGrafter"/>
</dbReference>
<dbReference type="GO" id="GO:0000981">
    <property type="term" value="F:DNA-binding transcription factor activity, RNA polymerase II-specific"/>
    <property type="evidence" value="ECO:0007669"/>
    <property type="project" value="InterPro"/>
</dbReference>
<name>A0A0C3HI24_OIDMZ</name>
<dbReference type="CDD" id="cd00067">
    <property type="entry name" value="GAL4"/>
    <property type="match status" value="1"/>
</dbReference>
<evidence type="ECO:0000313" key="4">
    <source>
        <dbReference type="EMBL" id="KIN01987.1"/>
    </source>
</evidence>
<dbReference type="SUPFAM" id="SSF57701">
    <property type="entry name" value="Zn2/Cys6 DNA-binding domain"/>
    <property type="match status" value="1"/>
</dbReference>
<evidence type="ECO:0000259" key="3">
    <source>
        <dbReference type="PROSITE" id="PS50048"/>
    </source>
</evidence>
<reference evidence="5" key="2">
    <citation type="submission" date="2015-01" db="EMBL/GenBank/DDBJ databases">
        <title>Evolutionary Origins and Diversification of the Mycorrhizal Mutualists.</title>
        <authorList>
            <consortium name="DOE Joint Genome Institute"/>
            <consortium name="Mycorrhizal Genomics Consortium"/>
            <person name="Kohler A."/>
            <person name="Kuo A."/>
            <person name="Nagy L.G."/>
            <person name="Floudas D."/>
            <person name="Copeland A."/>
            <person name="Barry K.W."/>
            <person name="Cichocki N."/>
            <person name="Veneault-Fourrey C."/>
            <person name="LaButti K."/>
            <person name="Lindquist E.A."/>
            <person name="Lipzen A."/>
            <person name="Lundell T."/>
            <person name="Morin E."/>
            <person name="Murat C."/>
            <person name="Riley R."/>
            <person name="Ohm R."/>
            <person name="Sun H."/>
            <person name="Tunlid A."/>
            <person name="Henrissat B."/>
            <person name="Grigoriev I.V."/>
            <person name="Hibbett D.S."/>
            <person name="Martin F."/>
        </authorList>
    </citation>
    <scope>NUCLEOTIDE SEQUENCE [LARGE SCALE GENOMIC DNA]</scope>
    <source>
        <strain evidence="5">Zn</strain>
    </source>
</reference>
<accession>A0A0C3HI24</accession>
<reference evidence="4 5" key="1">
    <citation type="submission" date="2014-04" db="EMBL/GenBank/DDBJ databases">
        <authorList>
            <consortium name="DOE Joint Genome Institute"/>
            <person name="Kuo A."/>
            <person name="Martino E."/>
            <person name="Perotto S."/>
            <person name="Kohler A."/>
            <person name="Nagy L.G."/>
            <person name="Floudas D."/>
            <person name="Copeland A."/>
            <person name="Barry K.W."/>
            <person name="Cichocki N."/>
            <person name="Veneault-Fourrey C."/>
            <person name="LaButti K."/>
            <person name="Lindquist E.A."/>
            <person name="Lipzen A."/>
            <person name="Lundell T."/>
            <person name="Morin E."/>
            <person name="Murat C."/>
            <person name="Sun H."/>
            <person name="Tunlid A."/>
            <person name="Henrissat B."/>
            <person name="Grigoriev I.V."/>
            <person name="Hibbett D.S."/>
            <person name="Martin F."/>
            <person name="Nordberg H.P."/>
            <person name="Cantor M.N."/>
            <person name="Hua S.X."/>
        </authorList>
    </citation>
    <scope>NUCLEOTIDE SEQUENCE [LARGE SCALE GENOMIC DNA]</scope>
    <source>
        <strain evidence="4 5">Zn</strain>
    </source>
</reference>
<keyword evidence="1" id="KW-0539">Nucleus</keyword>
<dbReference type="Gene3D" id="4.10.240.10">
    <property type="entry name" value="Zn(2)-C6 fungal-type DNA-binding domain"/>
    <property type="match status" value="1"/>
</dbReference>
<dbReference type="AlphaFoldDB" id="A0A0C3HI24"/>
<dbReference type="PANTHER" id="PTHR31668">
    <property type="entry name" value="GLUCOSE TRANSPORT TRANSCRIPTION REGULATOR RGT1-RELATED-RELATED"/>
    <property type="match status" value="1"/>
</dbReference>
<evidence type="ECO:0000313" key="5">
    <source>
        <dbReference type="Proteomes" id="UP000054321"/>
    </source>
</evidence>
<evidence type="ECO:0000256" key="2">
    <source>
        <dbReference type="SAM" id="MobiDB-lite"/>
    </source>
</evidence>
<dbReference type="Proteomes" id="UP000054321">
    <property type="component" value="Unassembled WGS sequence"/>
</dbReference>
<dbReference type="InterPro" id="IPR001138">
    <property type="entry name" value="Zn2Cys6_DnaBD"/>
</dbReference>
<dbReference type="InterPro" id="IPR036864">
    <property type="entry name" value="Zn2-C6_fun-type_DNA-bd_sf"/>
</dbReference>
<protein>
    <recommendedName>
        <fullName evidence="3">Zn(2)-C6 fungal-type domain-containing protein</fullName>
    </recommendedName>
</protein>
<evidence type="ECO:0000256" key="1">
    <source>
        <dbReference type="ARBA" id="ARBA00023242"/>
    </source>
</evidence>
<dbReference type="InParanoid" id="A0A0C3HI24"/>
<dbReference type="PANTHER" id="PTHR31668:SF4">
    <property type="entry name" value="TRANSCRIPTIONAL ACTIVATOR PROTEIN DAL81"/>
    <property type="match status" value="1"/>
</dbReference>
<dbReference type="Pfam" id="PF00172">
    <property type="entry name" value="Zn_clus"/>
    <property type="match status" value="1"/>
</dbReference>
<dbReference type="STRING" id="913774.A0A0C3HI24"/>
<feature type="domain" description="Zn(2)-C6 fungal-type" evidence="3">
    <location>
        <begin position="18"/>
        <end position="48"/>
    </location>
</feature>
<dbReference type="GO" id="GO:0001080">
    <property type="term" value="P:nitrogen catabolite activation of transcription from RNA polymerase II promoter"/>
    <property type="evidence" value="ECO:0007669"/>
    <property type="project" value="TreeGrafter"/>
</dbReference>
<dbReference type="PROSITE" id="PS50048">
    <property type="entry name" value="ZN2_CY6_FUNGAL_2"/>
    <property type="match status" value="1"/>
</dbReference>